<gene>
    <name evidence="8" type="ORF">FF38_03640</name>
</gene>
<accession>A0A0L0CLA7</accession>
<organism evidence="8 9">
    <name type="scientific">Lucilia cuprina</name>
    <name type="common">Green bottle fly</name>
    <name type="synonym">Australian sheep blowfly</name>
    <dbReference type="NCBI Taxonomy" id="7375"/>
    <lineage>
        <taxon>Eukaryota</taxon>
        <taxon>Metazoa</taxon>
        <taxon>Ecdysozoa</taxon>
        <taxon>Arthropoda</taxon>
        <taxon>Hexapoda</taxon>
        <taxon>Insecta</taxon>
        <taxon>Pterygota</taxon>
        <taxon>Neoptera</taxon>
        <taxon>Endopterygota</taxon>
        <taxon>Diptera</taxon>
        <taxon>Brachycera</taxon>
        <taxon>Muscomorpha</taxon>
        <taxon>Oestroidea</taxon>
        <taxon>Calliphoridae</taxon>
        <taxon>Luciliinae</taxon>
        <taxon>Lucilia</taxon>
    </lineage>
</organism>
<feature type="domain" description="MD-2-related lipid-recognition" evidence="7">
    <location>
        <begin position="363"/>
        <end position="498"/>
    </location>
</feature>
<feature type="transmembrane region" description="Helical" evidence="6">
    <location>
        <begin position="33"/>
        <end position="50"/>
    </location>
</feature>
<evidence type="ECO:0000256" key="1">
    <source>
        <dbReference type="ARBA" id="ARBA00004613"/>
    </source>
</evidence>
<evidence type="ECO:0000256" key="3">
    <source>
        <dbReference type="ARBA" id="ARBA00022525"/>
    </source>
</evidence>
<comment type="caution">
    <text evidence="8">The sequence shown here is derived from an EMBL/GenBank/DDBJ whole genome shotgun (WGS) entry which is preliminary data.</text>
</comment>
<feature type="domain" description="MD-2-related lipid-recognition" evidence="7">
    <location>
        <begin position="52"/>
        <end position="178"/>
    </location>
</feature>
<dbReference type="AlphaFoldDB" id="A0A0L0CLA7"/>
<feature type="non-terminal residue" evidence="8">
    <location>
        <position position="1"/>
    </location>
</feature>
<dbReference type="InterPro" id="IPR003172">
    <property type="entry name" value="ML_dom"/>
</dbReference>
<keyword evidence="3" id="KW-0964">Secreted</keyword>
<comment type="similarity">
    <text evidence="2">Belongs to the NPC2 family.</text>
</comment>
<evidence type="ECO:0000259" key="7">
    <source>
        <dbReference type="SMART" id="SM00737"/>
    </source>
</evidence>
<dbReference type="OrthoDB" id="6489092at2759"/>
<evidence type="ECO:0000256" key="6">
    <source>
        <dbReference type="SAM" id="Phobius"/>
    </source>
</evidence>
<name>A0A0L0CLA7_LUCCU</name>
<dbReference type="FunFam" id="2.60.40.770:FF:000001">
    <property type="entry name" value="NPC intracellular cholesterol transporter 2"/>
    <property type="match status" value="4"/>
</dbReference>
<reference evidence="8 9" key="1">
    <citation type="journal article" date="2015" name="Nat. Commun.">
        <title>Lucilia cuprina genome unlocks parasitic fly biology to underpin future interventions.</title>
        <authorList>
            <person name="Anstead C.A."/>
            <person name="Korhonen P.K."/>
            <person name="Young N.D."/>
            <person name="Hall R.S."/>
            <person name="Jex A.R."/>
            <person name="Murali S.C."/>
            <person name="Hughes D.S."/>
            <person name="Lee S.F."/>
            <person name="Perry T."/>
            <person name="Stroehlein A.J."/>
            <person name="Ansell B.R."/>
            <person name="Breugelmans B."/>
            <person name="Hofmann A."/>
            <person name="Qu J."/>
            <person name="Dugan S."/>
            <person name="Lee S.L."/>
            <person name="Chao H."/>
            <person name="Dinh H."/>
            <person name="Han Y."/>
            <person name="Doddapaneni H.V."/>
            <person name="Worley K.C."/>
            <person name="Muzny D.M."/>
            <person name="Ioannidis P."/>
            <person name="Waterhouse R.M."/>
            <person name="Zdobnov E.M."/>
            <person name="James P.J."/>
            <person name="Bagnall N.H."/>
            <person name="Kotze A.C."/>
            <person name="Gibbs R.A."/>
            <person name="Richards S."/>
            <person name="Batterham P."/>
            <person name="Gasser R.B."/>
        </authorList>
    </citation>
    <scope>NUCLEOTIDE SEQUENCE [LARGE SCALE GENOMIC DNA]</scope>
    <source>
        <strain evidence="8 9">LS</strain>
        <tissue evidence="8">Full body</tissue>
    </source>
</reference>
<evidence type="ECO:0000256" key="5">
    <source>
        <dbReference type="ARBA" id="ARBA00023157"/>
    </source>
</evidence>
<dbReference type="Proteomes" id="UP000037069">
    <property type="component" value="Unassembled WGS sequence"/>
</dbReference>
<comment type="subcellular location">
    <subcellularLocation>
        <location evidence="1">Secreted</location>
    </subcellularLocation>
</comment>
<dbReference type="EMBL" id="JRES01000232">
    <property type="protein sequence ID" value="KNC33148.1"/>
    <property type="molecule type" value="Genomic_DNA"/>
</dbReference>
<keyword evidence="9" id="KW-1185">Reference proteome</keyword>
<sequence length="637" mass="70474">PIKTSGKGRYQTVTNYIKNFKHTNVSYLYTKNMYSFLLLLGCLIIFVQATEVKQCGDNKPFPLDVRVKGCDIPPCDIVKGTSVEFEIDLVAHKFITSATTLVKAKTLGITVPYELPEDVRDVCSNLMYEAYCPLYDTEDVTYLFLFPIASTYPEISVNVEIYIVDQDEDLVTCFKCDIKVKKGSSVNSKAIYEKKTLKMFKSSAIIFVTLLALSAATNVKKCKNGQPFPLSVEVEGCSQPPCDVIKGSTAIMDVHFVGTKNNIRSLTAQVRATALGITVPYELPEDVADVCSNLLDGATCPISEDEDVVYKFNFYVDTYYPEIPVAVEVSLNDENDERTRSTMFKFSAVIFVTLLALSAATNVKKCKNGQPFPLSVEVGQPFPLSVEVEGCSQPPCNVIKGSTAIMDVHFVGTKNNIRSLTAQVRATALGITVPYELPEDVADVCSNLLDGATCPISEDEDVIYKFNFYVDNYYPEIPAGFAPGLLLSFQYYLKNTPFLGKNGEPFPLSVNVEGCDEPPCIVIKGTTAVMDVHFLGTRDHIRNLTAKVHATALGIVVPYELPDEVADVCSNLMYEAICPIYETEDVVYKFNFYIDSMYPEISVSVEVSLVDEREESVACFVCNIKVRKGTTKPLMLV</sequence>
<keyword evidence="6" id="KW-0812">Transmembrane</keyword>
<dbReference type="PANTHER" id="PTHR11306:SF36">
    <property type="entry name" value="NIEMANN-PICK TYPE C-2C-RELATED"/>
    <property type="match status" value="1"/>
</dbReference>
<dbReference type="GO" id="GO:0005576">
    <property type="term" value="C:extracellular region"/>
    <property type="evidence" value="ECO:0007669"/>
    <property type="project" value="UniProtKB-SubCell"/>
</dbReference>
<evidence type="ECO:0000313" key="8">
    <source>
        <dbReference type="EMBL" id="KNC33148.1"/>
    </source>
</evidence>
<dbReference type="GO" id="GO:0032367">
    <property type="term" value="P:intracellular cholesterol transport"/>
    <property type="evidence" value="ECO:0007669"/>
    <property type="project" value="InterPro"/>
</dbReference>
<dbReference type="InterPro" id="IPR033916">
    <property type="entry name" value="ML_Npc2-like"/>
</dbReference>
<keyword evidence="5" id="KW-1015">Disulfide bond</keyword>
<evidence type="ECO:0000256" key="2">
    <source>
        <dbReference type="ARBA" id="ARBA00006370"/>
    </source>
</evidence>
<dbReference type="InterPro" id="IPR039670">
    <property type="entry name" value="NPC2-like"/>
</dbReference>
<dbReference type="SMART" id="SM00737">
    <property type="entry name" value="ML"/>
    <property type="match status" value="4"/>
</dbReference>
<keyword evidence="6" id="KW-1133">Transmembrane helix</keyword>
<protein>
    <recommendedName>
        <fullName evidence="7">MD-2-related lipid-recognition domain-containing protein</fullName>
    </recommendedName>
</protein>
<evidence type="ECO:0000313" key="9">
    <source>
        <dbReference type="Proteomes" id="UP000037069"/>
    </source>
</evidence>
<dbReference type="CDD" id="cd00916">
    <property type="entry name" value="Npc2_like"/>
    <property type="match status" value="3"/>
</dbReference>
<dbReference type="SUPFAM" id="SSF81296">
    <property type="entry name" value="E set domains"/>
    <property type="match status" value="4"/>
</dbReference>
<feature type="domain" description="MD-2-related lipid-recognition" evidence="7">
    <location>
        <begin position="219"/>
        <end position="348"/>
    </location>
</feature>
<dbReference type="Gene3D" id="2.60.40.770">
    <property type="match status" value="4"/>
</dbReference>
<keyword evidence="4" id="KW-0732">Signal</keyword>
<proteinExistence type="inferred from homology"/>
<dbReference type="Pfam" id="PF02221">
    <property type="entry name" value="E1_DerP2_DerF2"/>
    <property type="match status" value="4"/>
</dbReference>
<dbReference type="OMA" id="KCKNGQP"/>
<dbReference type="GO" id="GO:0032934">
    <property type="term" value="F:sterol binding"/>
    <property type="evidence" value="ECO:0007669"/>
    <property type="project" value="InterPro"/>
</dbReference>
<dbReference type="PANTHER" id="PTHR11306">
    <property type="entry name" value="NIEMANN PICK TYPE C2 PROTEIN NPC2-RELATED"/>
    <property type="match status" value="1"/>
</dbReference>
<dbReference type="InterPro" id="IPR014756">
    <property type="entry name" value="Ig_E-set"/>
</dbReference>
<keyword evidence="6" id="KW-0472">Membrane</keyword>
<evidence type="ECO:0000256" key="4">
    <source>
        <dbReference type="ARBA" id="ARBA00022729"/>
    </source>
</evidence>
<feature type="domain" description="MD-2-related lipid-recognition" evidence="7">
    <location>
        <begin position="503"/>
        <end position="624"/>
    </location>
</feature>